<feature type="compositionally biased region" description="Low complexity" evidence="1">
    <location>
        <begin position="31"/>
        <end position="42"/>
    </location>
</feature>
<protein>
    <submittedName>
        <fullName evidence="3">Collagen triple helix repeat protein</fullName>
    </submittedName>
</protein>
<evidence type="ECO:0000313" key="3">
    <source>
        <dbReference type="EMBL" id="SJM89741.1"/>
    </source>
</evidence>
<keyword evidence="3" id="KW-0176">Collagen</keyword>
<feature type="region of interest" description="Disordered" evidence="1">
    <location>
        <begin position="31"/>
        <end position="79"/>
    </location>
</feature>
<name>A0A1R4H0I8_9GAMM</name>
<feature type="chain" id="PRO_5012187543" evidence="2">
    <location>
        <begin position="19"/>
        <end position="79"/>
    </location>
</feature>
<organism evidence="3 4">
    <name type="scientific">Crenothrix polyspora</name>
    <dbReference type="NCBI Taxonomy" id="360316"/>
    <lineage>
        <taxon>Bacteria</taxon>
        <taxon>Pseudomonadati</taxon>
        <taxon>Pseudomonadota</taxon>
        <taxon>Gammaproteobacteria</taxon>
        <taxon>Methylococcales</taxon>
        <taxon>Crenotrichaceae</taxon>
        <taxon>Crenothrix</taxon>
    </lineage>
</organism>
<feature type="signal peptide" evidence="2">
    <location>
        <begin position="1"/>
        <end position="18"/>
    </location>
</feature>
<proteinExistence type="predicted"/>
<dbReference type="Pfam" id="PF01391">
    <property type="entry name" value="Collagen"/>
    <property type="match status" value="1"/>
</dbReference>
<accession>A0A1R4H0I8</accession>
<evidence type="ECO:0000313" key="4">
    <source>
        <dbReference type="Proteomes" id="UP000195667"/>
    </source>
</evidence>
<evidence type="ECO:0000256" key="1">
    <source>
        <dbReference type="SAM" id="MobiDB-lite"/>
    </source>
</evidence>
<dbReference type="Proteomes" id="UP000195667">
    <property type="component" value="Unassembled WGS sequence"/>
</dbReference>
<reference evidence="4" key="1">
    <citation type="submission" date="2017-02" db="EMBL/GenBank/DDBJ databases">
        <authorList>
            <person name="Daims H."/>
        </authorList>
    </citation>
    <scope>NUCLEOTIDE SEQUENCE [LARGE SCALE GENOMIC DNA]</scope>
</reference>
<feature type="compositionally biased region" description="Low complexity" evidence="1">
    <location>
        <begin position="53"/>
        <end position="68"/>
    </location>
</feature>
<dbReference type="EMBL" id="FUKI01000024">
    <property type="protein sequence ID" value="SJM89741.1"/>
    <property type="molecule type" value="Genomic_DNA"/>
</dbReference>
<dbReference type="RefSeq" id="WP_087142251.1">
    <property type="nucleotide sequence ID" value="NZ_FUKI01000024.1"/>
</dbReference>
<evidence type="ECO:0000256" key="2">
    <source>
        <dbReference type="SAM" id="SignalP"/>
    </source>
</evidence>
<dbReference type="PROSITE" id="PS51257">
    <property type="entry name" value="PROKAR_LIPOPROTEIN"/>
    <property type="match status" value="1"/>
</dbReference>
<gene>
    <name evidence="3" type="ORF">CRENPOLYSF1_120003</name>
</gene>
<dbReference type="AlphaFoldDB" id="A0A1R4H0I8"/>
<dbReference type="InterPro" id="IPR008160">
    <property type="entry name" value="Collagen"/>
</dbReference>
<keyword evidence="2" id="KW-0732">Signal</keyword>
<keyword evidence="4" id="KW-1185">Reference proteome</keyword>
<sequence>MNRSLLISALLATFVLTACDNKPTVINAPAGPAGPAGAKGATGNEGVQGSQGKAGAKGETGTSGESTTVIVTPPAEPTK</sequence>